<accession>A0A9W9F6L0</accession>
<dbReference type="Proteomes" id="UP001149165">
    <property type="component" value="Unassembled WGS sequence"/>
</dbReference>
<dbReference type="EMBL" id="JAPQKH010000006">
    <property type="protein sequence ID" value="KAJ5094451.1"/>
    <property type="molecule type" value="Genomic_DNA"/>
</dbReference>
<proteinExistence type="predicted"/>
<feature type="region of interest" description="Disordered" evidence="1">
    <location>
        <begin position="36"/>
        <end position="128"/>
    </location>
</feature>
<evidence type="ECO:0000259" key="2">
    <source>
        <dbReference type="PROSITE" id="PS51112"/>
    </source>
</evidence>
<feature type="domain" description="AMMECR1" evidence="2">
    <location>
        <begin position="93"/>
        <end position="307"/>
    </location>
</feature>
<reference evidence="3" key="2">
    <citation type="journal article" date="2023" name="IMA Fungus">
        <title>Comparative genomic study of the Penicillium genus elucidates a diverse pangenome and 15 lateral gene transfer events.</title>
        <authorList>
            <person name="Petersen C."/>
            <person name="Sorensen T."/>
            <person name="Nielsen M.R."/>
            <person name="Sondergaard T.E."/>
            <person name="Sorensen J.L."/>
            <person name="Fitzpatrick D.A."/>
            <person name="Frisvad J.C."/>
            <person name="Nielsen K.L."/>
        </authorList>
    </citation>
    <scope>NUCLEOTIDE SEQUENCE</scope>
    <source>
        <strain evidence="3">IBT 30069</strain>
    </source>
</reference>
<evidence type="ECO:0000313" key="4">
    <source>
        <dbReference type="Proteomes" id="UP001149165"/>
    </source>
</evidence>
<protein>
    <recommendedName>
        <fullName evidence="2">AMMECR1 domain-containing protein</fullName>
    </recommendedName>
</protein>
<dbReference type="InterPro" id="IPR027485">
    <property type="entry name" value="AMMECR1_N"/>
</dbReference>
<keyword evidence="4" id="KW-1185">Reference proteome</keyword>
<feature type="compositionally biased region" description="Acidic residues" evidence="1">
    <location>
        <begin position="48"/>
        <end position="59"/>
    </location>
</feature>
<dbReference type="Pfam" id="PF01871">
    <property type="entry name" value="AMMECR1"/>
    <property type="match status" value="1"/>
</dbReference>
<dbReference type="PANTHER" id="PTHR13016:SF0">
    <property type="entry name" value="AMME SYNDROME CANDIDATE GENE 1 PROTEIN"/>
    <property type="match status" value="1"/>
</dbReference>
<dbReference type="AlphaFoldDB" id="A0A9W9F6L0"/>
<dbReference type="InterPro" id="IPR002733">
    <property type="entry name" value="AMMECR1_domain"/>
</dbReference>
<name>A0A9W9F6L0_9EURO</name>
<organism evidence="3 4">
    <name type="scientific">Penicillium angulare</name>
    <dbReference type="NCBI Taxonomy" id="116970"/>
    <lineage>
        <taxon>Eukaryota</taxon>
        <taxon>Fungi</taxon>
        <taxon>Dikarya</taxon>
        <taxon>Ascomycota</taxon>
        <taxon>Pezizomycotina</taxon>
        <taxon>Eurotiomycetes</taxon>
        <taxon>Eurotiomycetidae</taxon>
        <taxon>Eurotiales</taxon>
        <taxon>Aspergillaceae</taxon>
        <taxon>Penicillium</taxon>
    </lineage>
</organism>
<dbReference type="InterPro" id="IPR023473">
    <property type="entry name" value="AMMECR1"/>
</dbReference>
<reference evidence="3" key="1">
    <citation type="submission" date="2022-11" db="EMBL/GenBank/DDBJ databases">
        <authorList>
            <person name="Petersen C."/>
        </authorList>
    </citation>
    <scope>NUCLEOTIDE SEQUENCE</scope>
    <source>
        <strain evidence="3">IBT 30069</strain>
    </source>
</reference>
<sequence>MASPAQCYYCFESLSASFESHEPAKLATIEALWEQHEQSKKLSNLESQDQDSDTEEGEESGPQAVNSDESSQTNNQPKTLKPPGVNRLQSQTSDSSSTATSASNTSSNSLQSGSTAATTPLGSNKPTEQKYPLFVTWNTLSRSGHKSLRGCIGTFEAQDLDSGLKSYALTSAFDDTRFSPVPKSLLPSMSCSLTLLGSFEPCTDAMDWVLGTHGIRISFIYRGRRYGATYLPDVPAEQGWTKEETIESLMRKAGWDGGVGSVARRLLRGSGGNAAIAKPWDQVSEFRTVRYQGHKASASYEEWQEWRNWVLSLDDGRDILGLT</sequence>
<comment type="caution">
    <text evidence="3">The sequence shown here is derived from an EMBL/GenBank/DDBJ whole genome shotgun (WGS) entry which is preliminary data.</text>
</comment>
<dbReference type="OrthoDB" id="24630at2759"/>
<evidence type="ECO:0000256" key="1">
    <source>
        <dbReference type="SAM" id="MobiDB-lite"/>
    </source>
</evidence>
<dbReference type="PANTHER" id="PTHR13016">
    <property type="entry name" value="AMMECR1 HOMOLOG"/>
    <property type="match status" value="1"/>
</dbReference>
<dbReference type="NCBIfam" id="TIGR00296">
    <property type="entry name" value="TIGR00296 family protein"/>
    <property type="match status" value="1"/>
</dbReference>
<feature type="compositionally biased region" description="Low complexity" evidence="1">
    <location>
        <begin position="89"/>
        <end position="117"/>
    </location>
</feature>
<dbReference type="SUPFAM" id="SSF143447">
    <property type="entry name" value="AMMECR1-like"/>
    <property type="match status" value="1"/>
</dbReference>
<gene>
    <name evidence="3" type="ORF">N7456_010312</name>
</gene>
<dbReference type="InterPro" id="IPR036071">
    <property type="entry name" value="AMMECR1_dom_sf"/>
</dbReference>
<feature type="compositionally biased region" description="Polar residues" evidence="1">
    <location>
        <begin position="63"/>
        <end position="78"/>
    </location>
</feature>
<dbReference type="Gene3D" id="3.30.700.20">
    <property type="entry name" value="Hypothetical protein ph0010, domain 1"/>
    <property type="match status" value="1"/>
</dbReference>
<dbReference type="PROSITE" id="PS51112">
    <property type="entry name" value="AMMECR1"/>
    <property type="match status" value="1"/>
</dbReference>
<evidence type="ECO:0000313" key="3">
    <source>
        <dbReference type="EMBL" id="KAJ5094451.1"/>
    </source>
</evidence>